<dbReference type="Gene3D" id="3.30.110.70">
    <property type="entry name" value="Hypothetical protein apc22750. Chain B"/>
    <property type="match status" value="1"/>
</dbReference>
<evidence type="ECO:0000313" key="2">
    <source>
        <dbReference type="EMBL" id="EOL49215.1"/>
    </source>
</evidence>
<protein>
    <recommendedName>
        <fullName evidence="4">Heavy metal-binding domain-containing protein</fullName>
    </recommendedName>
</protein>
<keyword evidence="3" id="KW-1185">Reference proteome</keyword>
<comment type="caution">
    <text evidence="2">The sequence shown here is derived from an EMBL/GenBank/DDBJ whole genome shotgun (WGS) entry which is preliminary data.</text>
</comment>
<gene>
    <name evidence="2" type="ORF">UC3_00118</name>
</gene>
<dbReference type="Proteomes" id="UP000013785">
    <property type="component" value="Unassembled WGS sequence"/>
</dbReference>
<comment type="similarity">
    <text evidence="1">Belongs to the UPF0145 family.</text>
</comment>
<name>R3X587_9ENTE</name>
<dbReference type="Pfam" id="PF01906">
    <property type="entry name" value="YbjQ_1"/>
    <property type="match status" value="1"/>
</dbReference>
<evidence type="ECO:0000256" key="1">
    <source>
        <dbReference type="ARBA" id="ARBA00010751"/>
    </source>
</evidence>
<evidence type="ECO:0008006" key="4">
    <source>
        <dbReference type="Google" id="ProtNLM"/>
    </source>
</evidence>
<evidence type="ECO:0000313" key="3">
    <source>
        <dbReference type="Proteomes" id="UP000013785"/>
    </source>
</evidence>
<dbReference type="STRING" id="154621.RV11_GL002316"/>
<organism evidence="2 3">
    <name type="scientific">Enterococcus phoeniculicola ATCC BAA-412</name>
    <dbReference type="NCBI Taxonomy" id="1158610"/>
    <lineage>
        <taxon>Bacteria</taxon>
        <taxon>Bacillati</taxon>
        <taxon>Bacillota</taxon>
        <taxon>Bacilli</taxon>
        <taxon>Lactobacillales</taxon>
        <taxon>Enterococcaceae</taxon>
        <taxon>Enterococcus</taxon>
    </lineage>
</organism>
<dbReference type="PATRIC" id="fig|1158610.3.peg.94"/>
<sequence>MSFFHDGLTEDEKNNEQIQDVTLSTGNVNVKYIVRDVIFIAERHQIDLFDEQLDLNEVFSSIMFKLKKKAFSYGADAVINCHFEHEAVKEEGLPYLELFAYGTVVQFTQTTIG</sequence>
<proteinExistence type="inferred from homology"/>
<dbReference type="HOGENOM" id="CLU_149226_0_0_9"/>
<dbReference type="eggNOG" id="COG0393">
    <property type="taxonomic scope" value="Bacteria"/>
</dbReference>
<accession>R3X587</accession>
<dbReference type="InterPro" id="IPR002765">
    <property type="entry name" value="UPF0145_YbjQ-like"/>
</dbReference>
<dbReference type="EMBL" id="AJAT01000005">
    <property type="protein sequence ID" value="EOL49215.1"/>
    <property type="molecule type" value="Genomic_DNA"/>
</dbReference>
<dbReference type="InterPro" id="IPR035439">
    <property type="entry name" value="UPF0145_dom_sf"/>
</dbReference>
<dbReference type="AlphaFoldDB" id="R3X587"/>
<dbReference type="SUPFAM" id="SSF117782">
    <property type="entry name" value="YbjQ-like"/>
    <property type="match status" value="1"/>
</dbReference>
<reference evidence="2 3" key="1">
    <citation type="submission" date="2013-02" db="EMBL/GenBank/DDBJ databases">
        <title>The Genome Sequence of Enterococcus phoeniculicola BAA-412.</title>
        <authorList>
            <consortium name="The Broad Institute Genome Sequencing Platform"/>
            <consortium name="The Broad Institute Genome Sequencing Center for Infectious Disease"/>
            <person name="Earl A.M."/>
            <person name="Gilmore M.S."/>
            <person name="Lebreton F."/>
            <person name="Walker B."/>
            <person name="Young S.K."/>
            <person name="Zeng Q."/>
            <person name="Gargeya S."/>
            <person name="Fitzgerald M."/>
            <person name="Haas B."/>
            <person name="Abouelleil A."/>
            <person name="Alvarado L."/>
            <person name="Arachchi H.M."/>
            <person name="Berlin A.M."/>
            <person name="Chapman S.B."/>
            <person name="Dewar J."/>
            <person name="Goldberg J."/>
            <person name="Griggs A."/>
            <person name="Gujja S."/>
            <person name="Hansen M."/>
            <person name="Howarth C."/>
            <person name="Imamovic A."/>
            <person name="Larimer J."/>
            <person name="McCowan C."/>
            <person name="Murphy C."/>
            <person name="Neiman D."/>
            <person name="Pearson M."/>
            <person name="Priest M."/>
            <person name="Roberts A."/>
            <person name="Saif S."/>
            <person name="Shea T."/>
            <person name="Sisk P."/>
            <person name="Sykes S."/>
            <person name="Wortman J."/>
            <person name="Nusbaum C."/>
            <person name="Birren B."/>
        </authorList>
    </citation>
    <scope>NUCLEOTIDE SEQUENCE [LARGE SCALE GENOMIC DNA]</scope>
    <source>
        <strain evidence="2 3">ATCC BAA-412</strain>
    </source>
</reference>
<dbReference type="RefSeq" id="WP_010766805.1">
    <property type="nucleotide sequence ID" value="NZ_ASWE01000005.1"/>
</dbReference>